<feature type="transmembrane region" description="Helical" evidence="2">
    <location>
        <begin position="84"/>
        <end position="107"/>
    </location>
</feature>
<organism evidence="3 4">
    <name type="scientific">Diutina rugosa</name>
    <name type="common">Yeast</name>
    <name type="synonym">Candida rugosa</name>
    <dbReference type="NCBI Taxonomy" id="5481"/>
    <lineage>
        <taxon>Eukaryota</taxon>
        <taxon>Fungi</taxon>
        <taxon>Dikarya</taxon>
        <taxon>Ascomycota</taxon>
        <taxon>Saccharomycotina</taxon>
        <taxon>Pichiomycetes</taxon>
        <taxon>Debaryomycetaceae</taxon>
        <taxon>Diutina</taxon>
    </lineage>
</organism>
<dbReference type="OrthoDB" id="2241241at2759"/>
<feature type="compositionally biased region" description="Basic and acidic residues" evidence="1">
    <location>
        <begin position="162"/>
        <end position="175"/>
    </location>
</feature>
<evidence type="ECO:0000313" key="3">
    <source>
        <dbReference type="EMBL" id="KAA8904606.1"/>
    </source>
</evidence>
<keyword evidence="2" id="KW-0812">Transmembrane</keyword>
<feature type="transmembrane region" description="Helical" evidence="2">
    <location>
        <begin position="12"/>
        <end position="31"/>
    </location>
</feature>
<evidence type="ECO:0000256" key="1">
    <source>
        <dbReference type="SAM" id="MobiDB-lite"/>
    </source>
</evidence>
<keyword evidence="2" id="KW-0472">Membrane</keyword>
<sequence>MQSYVKKEDMAAVTAFYLSIYYFGLGVRSSISGAVRTQVMDRELIKHMDDPKEALQAYPLPFNYIKTQPWGDPMRQKMVDAYDHVQWVLCVVGVCLMAPMFIAALVIKDRYLLSKGGYEDDDSIEDEKHKLGRPSILDKLPFVKRKEKETPAHFNEPISDSSLDHHLDEDVSLEK</sequence>
<protein>
    <submittedName>
        <fullName evidence="3">Uncharacterized protein</fullName>
    </submittedName>
</protein>
<evidence type="ECO:0000256" key="2">
    <source>
        <dbReference type="SAM" id="Phobius"/>
    </source>
</evidence>
<gene>
    <name evidence="3" type="ORF">DIURU_001882</name>
</gene>
<keyword evidence="2" id="KW-1133">Transmembrane helix</keyword>
<dbReference type="GeneID" id="54780535"/>
<dbReference type="VEuPathDB" id="FungiDB:DIURU_001882"/>
<accession>A0A642USQ9</accession>
<evidence type="ECO:0000313" key="4">
    <source>
        <dbReference type="Proteomes" id="UP000449547"/>
    </source>
</evidence>
<keyword evidence="4" id="KW-1185">Reference proteome</keyword>
<dbReference type="AlphaFoldDB" id="A0A642USQ9"/>
<comment type="caution">
    <text evidence="3">The sequence shown here is derived from an EMBL/GenBank/DDBJ whole genome shotgun (WGS) entry which is preliminary data.</text>
</comment>
<proteinExistence type="predicted"/>
<name>A0A642USQ9_DIURU</name>
<dbReference type="EMBL" id="SWFT01000056">
    <property type="protein sequence ID" value="KAA8904606.1"/>
    <property type="molecule type" value="Genomic_DNA"/>
</dbReference>
<dbReference type="OMA" id="PAHFNEP"/>
<feature type="region of interest" description="Disordered" evidence="1">
    <location>
        <begin position="151"/>
        <end position="175"/>
    </location>
</feature>
<dbReference type="Proteomes" id="UP000449547">
    <property type="component" value="Unassembled WGS sequence"/>
</dbReference>
<reference evidence="3 4" key="1">
    <citation type="submission" date="2019-07" db="EMBL/GenBank/DDBJ databases">
        <title>Genome assembly of two rare yeast pathogens: Diutina rugosa and Trichomonascus ciferrii.</title>
        <authorList>
            <person name="Mixao V."/>
            <person name="Saus E."/>
            <person name="Hansen A."/>
            <person name="Lass-Flor C."/>
            <person name="Gabaldon T."/>
        </authorList>
    </citation>
    <scope>NUCLEOTIDE SEQUENCE [LARGE SCALE GENOMIC DNA]</scope>
    <source>
        <strain evidence="3 4">CBS 613</strain>
    </source>
</reference>
<dbReference type="RefSeq" id="XP_034013337.1">
    <property type="nucleotide sequence ID" value="XM_034154474.1"/>
</dbReference>